<evidence type="ECO:0000313" key="2">
    <source>
        <dbReference type="EMBL" id="BDZ77038.1"/>
    </source>
</evidence>
<evidence type="ECO:0000259" key="1">
    <source>
        <dbReference type="Pfam" id="PF00535"/>
    </source>
</evidence>
<keyword evidence="2" id="KW-0808">Transferase</keyword>
<dbReference type="GO" id="GO:0016740">
    <property type="term" value="F:transferase activity"/>
    <property type="evidence" value="ECO:0007669"/>
    <property type="project" value="UniProtKB-KW"/>
</dbReference>
<gene>
    <name evidence="2" type="ORF">Lac1_12210</name>
</gene>
<name>A0ABM8I260_9FIRM</name>
<accession>A0ABM8I260</accession>
<dbReference type="Pfam" id="PF00535">
    <property type="entry name" value="Glycos_transf_2"/>
    <property type="match status" value="1"/>
</dbReference>
<dbReference type="Gene3D" id="3.90.550.10">
    <property type="entry name" value="Spore Coat Polysaccharide Biosynthesis Protein SpsA, Chain A"/>
    <property type="match status" value="1"/>
</dbReference>
<sequence>MKDFNPLVTVIIPMYNRENTILAAVTSVLNQTYRNLELIVVDDCSTDNSVKVVKQLDDDRIRLILSKENKGACVARNIGIECAKGEYIAFHDSDDIWHKNKLEKSLYYIKKTKADMVFSSLYKQGEKKYPTGRIIPRTNLNDMEDKVGVLLGKNCISTQTIVLKKEIIEHIRFDETLPRFQDWDFALQIALSGYKIYFIEEPLVDCYELEDSITKNGTKAVKAYEILEKKYQNQREKNKKAKYTFYSLAGNLLEQNKISGASYFKKAYEQSKKRIDWLRYILAKVRLFRFCTLCADKLHLS</sequence>
<protein>
    <submittedName>
        <fullName evidence="2">Glycosyl transferase</fullName>
    </submittedName>
</protein>
<dbReference type="Proteomes" id="UP001305815">
    <property type="component" value="Chromosome"/>
</dbReference>
<proteinExistence type="predicted"/>
<dbReference type="RefSeq" id="WP_316266685.1">
    <property type="nucleotide sequence ID" value="NZ_AP027742.1"/>
</dbReference>
<organism evidence="2 3">
    <name type="scientific">Claveliimonas bilis</name>
    <dbReference type="NCBI Taxonomy" id="3028070"/>
    <lineage>
        <taxon>Bacteria</taxon>
        <taxon>Bacillati</taxon>
        <taxon>Bacillota</taxon>
        <taxon>Clostridia</taxon>
        <taxon>Lachnospirales</taxon>
        <taxon>Lachnospiraceae</taxon>
        <taxon>Claveliimonas</taxon>
    </lineage>
</organism>
<dbReference type="InterPro" id="IPR050834">
    <property type="entry name" value="Glycosyltransf_2"/>
</dbReference>
<dbReference type="PANTHER" id="PTHR43685">
    <property type="entry name" value="GLYCOSYLTRANSFERASE"/>
    <property type="match status" value="1"/>
</dbReference>
<dbReference type="SUPFAM" id="SSF53448">
    <property type="entry name" value="Nucleotide-diphospho-sugar transferases"/>
    <property type="match status" value="1"/>
</dbReference>
<keyword evidence="3" id="KW-1185">Reference proteome</keyword>
<dbReference type="InterPro" id="IPR001173">
    <property type="entry name" value="Glyco_trans_2-like"/>
</dbReference>
<reference evidence="3" key="1">
    <citation type="journal article" date="2023" name="Int. J. Syst. Evol. Microbiol.">
        <title>Claveliimonas bilis gen. nov., sp. nov., deoxycholic acid-producing bacteria isolated from human faeces, and reclassification of Sellimonas monacensis Zenner et al. 2021 as Claveliimonas monacensis comb. nov.</title>
        <authorList>
            <person name="Hisatomi A."/>
            <person name="Kastawa N.W.E.P.G."/>
            <person name="Song I."/>
            <person name="Ohkuma M."/>
            <person name="Fukiya S."/>
            <person name="Sakamoto M."/>
        </authorList>
    </citation>
    <scope>NUCLEOTIDE SEQUENCE [LARGE SCALE GENOMIC DNA]</scope>
    <source>
        <strain evidence="3">12BBH14</strain>
    </source>
</reference>
<dbReference type="PANTHER" id="PTHR43685:SF2">
    <property type="entry name" value="GLYCOSYLTRANSFERASE 2-LIKE DOMAIN-CONTAINING PROTEIN"/>
    <property type="match status" value="1"/>
</dbReference>
<feature type="domain" description="Glycosyltransferase 2-like" evidence="1">
    <location>
        <begin position="9"/>
        <end position="147"/>
    </location>
</feature>
<evidence type="ECO:0000313" key="3">
    <source>
        <dbReference type="Proteomes" id="UP001305815"/>
    </source>
</evidence>
<dbReference type="InterPro" id="IPR029044">
    <property type="entry name" value="Nucleotide-diphossugar_trans"/>
</dbReference>
<dbReference type="EMBL" id="AP027742">
    <property type="protein sequence ID" value="BDZ77038.1"/>
    <property type="molecule type" value="Genomic_DNA"/>
</dbReference>